<accession>A0A7V5UFV6</accession>
<dbReference type="Gene3D" id="3.40.50.620">
    <property type="entry name" value="HUPs"/>
    <property type="match status" value="2"/>
</dbReference>
<dbReference type="AlphaFoldDB" id="A0A7V5UFV6"/>
<dbReference type="InterPro" id="IPR006016">
    <property type="entry name" value="UspA"/>
</dbReference>
<evidence type="ECO:0000256" key="1">
    <source>
        <dbReference type="ARBA" id="ARBA00008791"/>
    </source>
</evidence>
<proteinExistence type="inferred from homology"/>
<dbReference type="Pfam" id="PF00582">
    <property type="entry name" value="Usp"/>
    <property type="match status" value="2"/>
</dbReference>
<dbReference type="PANTHER" id="PTHR46268:SF22">
    <property type="entry name" value="SENSOR PROTEIN KDPD-RELATED"/>
    <property type="match status" value="1"/>
</dbReference>
<dbReference type="SUPFAM" id="SSF52402">
    <property type="entry name" value="Adenine nucleotide alpha hydrolases-like"/>
    <property type="match status" value="2"/>
</dbReference>
<dbReference type="PRINTS" id="PR01438">
    <property type="entry name" value="UNVRSLSTRESS"/>
</dbReference>
<sequence>MEIKRILLPTDFSDTAAKALKQALFLTAMFNAELVVLHARVLYEDDAAQLPKELARLHDEEEEMERAILNYMKECTKGKDHLTIKHELIRGYSAPSAILGYLNNNPFDLVVIGTHGRTGLEHFLIGSVAEKVVRYAPCPVLTISRKAEAETEFKTILVPFDFSEHARLALKSALEWAALFEAKLHLLYVIEKDVHPALYSWGMKSVLDIVPDIKVKAEAKMDSILKELHVPQNISVEKRIVEGVPHKEIAKVADQLSVDLVVIATHGLVGLDRFLLGSTTERLIRSLNRPILTLKQRKVI</sequence>
<evidence type="ECO:0000259" key="2">
    <source>
        <dbReference type="Pfam" id="PF00582"/>
    </source>
</evidence>
<dbReference type="InterPro" id="IPR014729">
    <property type="entry name" value="Rossmann-like_a/b/a_fold"/>
</dbReference>
<dbReference type="PANTHER" id="PTHR46268">
    <property type="entry name" value="STRESS RESPONSE PROTEIN NHAX"/>
    <property type="match status" value="1"/>
</dbReference>
<dbReference type="Proteomes" id="UP000886124">
    <property type="component" value="Unassembled WGS sequence"/>
</dbReference>
<gene>
    <name evidence="3" type="ORF">ENJ89_10850</name>
</gene>
<reference evidence="3" key="1">
    <citation type="journal article" date="2020" name="mSystems">
        <title>Genome- and Community-Level Interaction Insights into Carbon Utilization and Element Cycling Functions of Hydrothermarchaeota in Hydrothermal Sediment.</title>
        <authorList>
            <person name="Zhou Z."/>
            <person name="Liu Y."/>
            <person name="Xu W."/>
            <person name="Pan J."/>
            <person name="Luo Z.H."/>
            <person name="Li M."/>
        </authorList>
    </citation>
    <scope>NUCLEOTIDE SEQUENCE [LARGE SCALE GENOMIC DNA]</scope>
    <source>
        <strain evidence="3">HyVt-527</strain>
    </source>
</reference>
<dbReference type="EMBL" id="DROD01000685">
    <property type="protein sequence ID" value="HHJ53684.1"/>
    <property type="molecule type" value="Genomic_DNA"/>
</dbReference>
<protein>
    <submittedName>
        <fullName evidence="3">Universal stress protein</fullName>
    </submittedName>
</protein>
<feature type="domain" description="UspA" evidence="2">
    <location>
        <begin position="3"/>
        <end position="143"/>
    </location>
</feature>
<feature type="domain" description="UspA" evidence="2">
    <location>
        <begin position="153"/>
        <end position="294"/>
    </location>
</feature>
<dbReference type="CDD" id="cd00293">
    <property type="entry name" value="USP-like"/>
    <property type="match status" value="2"/>
</dbReference>
<name>A0A7V5UFV6_CALAY</name>
<comment type="caution">
    <text evidence="3">The sequence shown here is derived from an EMBL/GenBank/DDBJ whole genome shotgun (WGS) entry which is preliminary data.</text>
</comment>
<evidence type="ECO:0000313" key="3">
    <source>
        <dbReference type="EMBL" id="HHJ53684.1"/>
    </source>
</evidence>
<comment type="similarity">
    <text evidence="1">Belongs to the universal stress protein A family.</text>
</comment>
<organism evidence="3">
    <name type="scientific">Caldithrix abyssi</name>
    <dbReference type="NCBI Taxonomy" id="187145"/>
    <lineage>
        <taxon>Bacteria</taxon>
        <taxon>Pseudomonadati</taxon>
        <taxon>Calditrichota</taxon>
        <taxon>Calditrichia</taxon>
        <taxon>Calditrichales</taxon>
        <taxon>Calditrichaceae</taxon>
        <taxon>Caldithrix</taxon>
    </lineage>
</organism>
<dbReference type="InterPro" id="IPR006015">
    <property type="entry name" value="Universal_stress_UspA"/>
</dbReference>